<dbReference type="RefSeq" id="WP_118863483.1">
    <property type="nucleotide sequence ID" value="NZ_QWLV01000002.1"/>
</dbReference>
<keyword evidence="1" id="KW-0472">Membrane</keyword>
<evidence type="ECO:0000313" key="2">
    <source>
        <dbReference type="EMBL" id="RHW18294.1"/>
    </source>
</evidence>
<sequence length="149" mass="15649">MTLEGEKRLLQAIVGLACLVPLSAGLWGVLSGPGWLRGVEAVPIDLDSHFRYVSGVFLGVGIGFVTCLRRIETRGDRFRLLGALVVLGGLARLISLLTVGQPSGGHVFGLAMELGVTPCLIAWQASFAKRWAAAQRIGSSPGPTSALGR</sequence>
<proteinExistence type="predicted"/>
<evidence type="ECO:0000256" key="1">
    <source>
        <dbReference type="SAM" id="Phobius"/>
    </source>
</evidence>
<feature type="transmembrane region" description="Helical" evidence="1">
    <location>
        <begin position="50"/>
        <end position="68"/>
    </location>
</feature>
<organism evidence="2 3">
    <name type="scientific">Sphingomonas gilva</name>
    <dbReference type="NCBI Taxonomy" id="2305907"/>
    <lineage>
        <taxon>Bacteria</taxon>
        <taxon>Pseudomonadati</taxon>
        <taxon>Pseudomonadota</taxon>
        <taxon>Alphaproteobacteria</taxon>
        <taxon>Sphingomonadales</taxon>
        <taxon>Sphingomonadaceae</taxon>
        <taxon>Sphingomonas</taxon>
    </lineage>
</organism>
<dbReference type="Pfam" id="PF14248">
    <property type="entry name" value="DUF4345"/>
    <property type="match status" value="1"/>
</dbReference>
<gene>
    <name evidence="2" type="ORF">D1610_07440</name>
</gene>
<dbReference type="Proteomes" id="UP000266693">
    <property type="component" value="Unassembled WGS sequence"/>
</dbReference>
<feature type="transmembrane region" description="Helical" evidence="1">
    <location>
        <begin position="12"/>
        <end position="30"/>
    </location>
</feature>
<dbReference type="OrthoDB" id="7619515at2"/>
<evidence type="ECO:0000313" key="3">
    <source>
        <dbReference type="Proteomes" id="UP000266693"/>
    </source>
</evidence>
<keyword evidence="3" id="KW-1185">Reference proteome</keyword>
<keyword evidence="1" id="KW-0812">Transmembrane</keyword>
<accession>A0A396RP38</accession>
<feature type="transmembrane region" description="Helical" evidence="1">
    <location>
        <begin position="105"/>
        <end position="123"/>
    </location>
</feature>
<feature type="transmembrane region" description="Helical" evidence="1">
    <location>
        <begin position="80"/>
        <end position="99"/>
    </location>
</feature>
<comment type="caution">
    <text evidence="2">The sequence shown here is derived from an EMBL/GenBank/DDBJ whole genome shotgun (WGS) entry which is preliminary data.</text>
</comment>
<dbReference type="EMBL" id="QWLV01000002">
    <property type="protein sequence ID" value="RHW18294.1"/>
    <property type="molecule type" value="Genomic_DNA"/>
</dbReference>
<keyword evidence="1" id="KW-1133">Transmembrane helix</keyword>
<protein>
    <submittedName>
        <fullName evidence="2">DUF4345 domain-containing protein</fullName>
    </submittedName>
</protein>
<reference evidence="2 3" key="1">
    <citation type="submission" date="2018-08" db="EMBL/GenBank/DDBJ databases">
        <title>The multiple taxonomic identification of Sphingomonas gilva.</title>
        <authorList>
            <person name="Zhu D."/>
            <person name="Zheng S."/>
        </authorList>
    </citation>
    <scope>NUCLEOTIDE SEQUENCE [LARGE SCALE GENOMIC DNA]</scope>
    <source>
        <strain evidence="2 3">ZDH117</strain>
    </source>
</reference>
<dbReference type="InterPro" id="IPR025597">
    <property type="entry name" value="DUF4345"/>
</dbReference>
<dbReference type="AlphaFoldDB" id="A0A396RP38"/>
<name>A0A396RP38_9SPHN</name>